<keyword evidence="3" id="KW-1003">Cell membrane</keyword>
<dbReference type="InterPro" id="IPR050601">
    <property type="entry name" value="CPA3_antiporter_subunitC"/>
</dbReference>
<evidence type="ECO:0000256" key="2">
    <source>
        <dbReference type="ARBA" id="ARBA00010388"/>
    </source>
</evidence>
<dbReference type="NCBIfam" id="NF005625">
    <property type="entry name" value="PRK07375.2-4"/>
    <property type="match status" value="1"/>
</dbReference>
<dbReference type="AlphaFoldDB" id="A0A6B8VNN7"/>
<dbReference type="InterPro" id="IPR039428">
    <property type="entry name" value="NUOK/Mnh_C1-like"/>
</dbReference>
<dbReference type="Proteomes" id="UP000427071">
    <property type="component" value="Chromosome"/>
</dbReference>
<dbReference type="Gene3D" id="1.10.287.3510">
    <property type="match status" value="1"/>
</dbReference>
<keyword evidence="6 7" id="KW-0472">Membrane</keyword>
<accession>A0A6B8VNN7</accession>
<gene>
    <name evidence="8" type="primary">mnhC1</name>
    <name evidence="8" type="ORF">CKALI_10925</name>
</gene>
<dbReference type="KEGG" id="ckw:CKALI_10925"/>
<evidence type="ECO:0000256" key="3">
    <source>
        <dbReference type="ARBA" id="ARBA00022475"/>
    </source>
</evidence>
<reference evidence="9" key="1">
    <citation type="submission" date="2019-11" db="EMBL/GenBank/DDBJ databases">
        <title>Complete genome sequence of Corynebacterium kalinowskii 1959, a novel Corynebacterium species isolated from soil of a small paddock in Vilsendorf, Germany.</title>
        <authorList>
            <person name="Schaffert L."/>
            <person name="Ruwe M."/>
            <person name="Milse J."/>
            <person name="Hanuschka K."/>
            <person name="Ortseifen V."/>
            <person name="Droste J."/>
            <person name="Brandt D."/>
            <person name="Schlueter L."/>
            <person name="Kutter Y."/>
            <person name="Vinke S."/>
            <person name="Viehoefer P."/>
            <person name="Jacob L."/>
            <person name="Luebke N.-C."/>
            <person name="Schulte-Berndt E."/>
            <person name="Hain C."/>
            <person name="Linder M."/>
            <person name="Schmidt P."/>
            <person name="Wollenschlaeger L."/>
            <person name="Luttermann T."/>
            <person name="Thieme E."/>
            <person name="Hassa J."/>
            <person name="Haak M."/>
            <person name="Wittchen M."/>
            <person name="Mentz A."/>
            <person name="Persicke M."/>
            <person name="Busche T."/>
            <person name="Ruckert C."/>
        </authorList>
    </citation>
    <scope>NUCLEOTIDE SEQUENCE [LARGE SCALE GENOMIC DNA]</scope>
    <source>
        <strain evidence="9">1959</strain>
    </source>
</reference>
<evidence type="ECO:0000256" key="5">
    <source>
        <dbReference type="ARBA" id="ARBA00022989"/>
    </source>
</evidence>
<proteinExistence type="inferred from homology"/>
<keyword evidence="5 7" id="KW-1133">Transmembrane helix</keyword>
<evidence type="ECO:0000256" key="4">
    <source>
        <dbReference type="ARBA" id="ARBA00022692"/>
    </source>
</evidence>
<dbReference type="EMBL" id="CP046452">
    <property type="protein sequence ID" value="QGU03034.1"/>
    <property type="molecule type" value="Genomic_DNA"/>
</dbReference>
<feature type="transmembrane region" description="Helical" evidence="7">
    <location>
        <begin position="68"/>
        <end position="92"/>
    </location>
</feature>
<name>A0A6B8VNN7_9CORY</name>
<feature type="transmembrane region" description="Helical" evidence="7">
    <location>
        <begin position="27"/>
        <end position="47"/>
    </location>
</feature>
<comment type="subcellular location">
    <subcellularLocation>
        <location evidence="1">Cell membrane</location>
        <topology evidence="1">Multi-pass membrane protein</topology>
    </subcellularLocation>
</comment>
<dbReference type="GO" id="GO:0005886">
    <property type="term" value="C:plasma membrane"/>
    <property type="evidence" value="ECO:0007669"/>
    <property type="project" value="UniProtKB-SubCell"/>
</dbReference>
<protein>
    <submittedName>
        <fullName evidence="8">Na(+)/H(+) antiporter subunit C1</fullName>
    </submittedName>
</protein>
<dbReference type="PANTHER" id="PTHR34583:SF2">
    <property type="entry name" value="ANTIPORTER SUBUNIT MNHC2-RELATED"/>
    <property type="match status" value="1"/>
</dbReference>
<evidence type="ECO:0000313" key="8">
    <source>
        <dbReference type="EMBL" id="QGU03034.1"/>
    </source>
</evidence>
<sequence length="136" mass="14604">MILALTISILMAGGVYLVLQRGMYRLVLGMSLIGHAGNLTILALGVPRWRAEPINSPLDLAADPLPQAFVLTAIVIAMATTTYMLALSAVGYNDDTRSKRAARLELAPLITTARNVHPLPEDSARVQRVKAAEADQ</sequence>
<dbReference type="PANTHER" id="PTHR34583">
    <property type="entry name" value="ANTIPORTER SUBUNIT MNHC2-RELATED"/>
    <property type="match status" value="1"/>
</dbReference>
<evidence type="ECO:0000256" key="7">
    <source>
        <dbReference type="SAM" id="Phobius"/>
    </source>
</evidence>
<keyword evidence="9" id="KW-1185">Reference proteome</keyword>
<evidence type="ECO:0000256" key="6">
    <source>
        <dbReference type="ARBA" id="ARBA00023136"/>
    </source>
</evidence>
<dbReference type="RefSeq" id="WP_156193358.1">
    <property type="nucleotide sequence ID" value="NZ_CP046452.1"/>
</dbReference>
<organism evidence="8 9">
    <name type="scientific">Corynebacterium kalinowskii</name>
    <dbReference type="NCBI Taxonomy" id="2675216"/>
    <lineage>
        <taxon>Bacteria</taxon>
        <taxon>Bacillati</taxon>
        <taxon>Actinomycetota</taxon>
        <taxon>Actinomycetes</taxon>
        <taxon>Mycobacteriales</taxon>
        <taxon>Corynebacteriaceae</taxon>
        <taxon>Corynebacterium</taxon>
    </lineage>
</organism>
<keyword evidence="4 7" id="KW-0812">Transmembrane</keyword>
<evidence type="ECO:0000313" key="9">
    <source>
        <dbReference type="Proteomes" id="UP000427071"/>
    </source>
</evidence>
<evidence type="ECO:0000256" key="1">
    <source>
        <dbReference type="ARBA" id="ARBA00004651"/>
    </source>
</evidence>
<comment type="similarity">
    <text evidence="2">Belongs to the CPA3 antiporters (TC 2.A.63) subunit C family.</text>
</comment>
<dbReference type="Pfam" id="PF00420">
    <property type="entry name" value="Oxidored_q2"/>
    <property type="match status" value="1"/>
</dbReference>